<sequence>MDSWTTLDDLAAARERFAAALPGWRPPSVHAIGLATADATDFLIVNKGAALTAVVLSTVCGHRSGTASYTLTEERLDAAIALLAPAEACTEVGHPNMRVWRSIRATPLPAGTTIVAVFIDDDLQVERLRAEPAVS</sequence>
<dbReference type="EMBL" id="BAAAUV010000007">
    <property type="protein sequence ID" value="GAA3213772.1"/>
    <property type="molecule type" value="Genomic_DNA"/>
</dbReference>
<gene>
    <name evidence="1" type="ORF">GCM10010468_34080</name>
</gene>
<proteinExistence type="predicted"/>
<organism evidence="1 2">
    <name type="scientific">Actinocorallia longicatena</name>
    <dbReference type="NCBI Taxonomy" id="111803"/>
    <lineage>
        <taxon>Bacteria</taxon>
        <taxon>Bacillati</taxon>
        <taxon>Actinomycetota</taxon>
        <taxon>Actinomycetes</taxon>
        <taxon>Streptosporangiales</taxon>
        <taxon>Thermomonosporaceae</taxon>
        <taxon>Actinocorallia</taxon>
    </lineage>
</organism>
<dbReference type="RefSeq" id="WP_344829133.1">
    <property type="nucleotide sequence ID" value="NZ_BAAAUV010000007.1"/>
</dbReference>
<evidence type="ECO:0000313" key="1">
    <source>
        <dbReference type="EMBL" id="GAA3213772.1"/>
    </source>
</evidence>
<evidence type="ECO:0000313" key="2">
    <source>
        <dbReference type="Proteomes" id="UP001501237"/>
    </source>
</evidence>
<reference evidence="2" key="1">
    <citation type="journal article" date="2019" name="Int. J. Syst. Evol. Microbiol.">
        <title>The Global Catalogue of Microorganisms (GCM) 10K type strain sequencing project: providing services to taxonomists for standard genome sequencing and annotation.</title>
        <authorList>
            <consortium name="The Broad Institute Genomics Platform"/>
            <consortium name="The Broad Institute Genome Sequencing Center for Infectious Disease"/>
            <person name="Wu L."/>
            <person name="Ma J."/>
        </authorList>
    </citation>
    <scope>NUCLEOTIDE SEQUENCE [LARGE SCALE GENOMIC DNA]</scope>
    <source>
        <strain evidence="2">JCM 9377</strain>
    </source>
</reference>
<dbReference type="Proteomes" id="UP001501237">
    <property type="component" value="Unassembled WGS sequence"/>
</dbReference>
<name>A0ABP6QBD4_9ACTN</name>
<protein>
    <submittedName>
        <fullName evidence="1">Uncharacterized protein</fullName>
    </submittedName>
</protein>
<keyword evidence="2" id="KW-1185">Reference proteome</keyword>
<comment type="caution">
    <text evidence="1">The sequence shown here is derived from an EMBL/GenBank/DDBJ whole genome shotgun (WGS) entry which is preliminary data.</text>
</comment>
<accession>A0ABP6QBD4</accession>